<dbReference type="AlphaFoldDB" id="A0A1G8VDW5"/>
<comment type="similarity">
    <text evidence="12">Belongs to the aconitase/IPM isomerase family. LeuC type 1 subfamily.</text>
</comment>
<dbReference type="PROSITE" id="PS01244">
    <property type="entry name" value="ACONITASE_2"/>
    <property type="match status" value="1"/>
</dbReference>
<dbReference type="InterPro" id="IPR001030">
    <property type="entry name" value="Acoase/IPM_deHydtase_lsu_aba"/>
</dbReference>
<feature type="binding site" evidence="12">
    <location>
        <position position="356"/>
    </location>
    <ligand>
        <name>[4Fe-4S] cluster</name>
        <dbReference type="ChEBI" id="CHEBI:49883"/>
    </ligand>
</feature>
<dbReference type="FunFam" id="3.30.499.10:FF:000007">
    <property type="entry name" value="3-isopropylmalate dehydratase large subunit"/>
    <property type="match status" value="1"/>
</dbReference>
<evidence type="ECO:0000256" key="1">
    <source>
        <dbReference type="ARBA" id="ARBA00000491"/>
    </source>
</evidence>
<dbReference type="InterPro" id="IPR050067">
    <property type="entry name" value="IPM_dehydratase_rel_enz"/>
</dbReference>
<name>A0A1G8VDW5_9ACTN</name>
<evidence type="ECO:0000256" key="12">
    <source>
        <dbReference type="HAMAP-Rule" id="MF_01026"/>
    </source>
</evidence>
<dbReference type="EC" id="4.2.1.33" evidence="12"/>
<dbReference type="PROSITE" id="PS00450">
    <property type="entry name" value="ACONITASE_1"/>
    <property type="match status" value="1"/>
</dbReference>
<dbReference type="PRINTS" id="PR00415">
    <property type="entry name" value="ACONITASE"/>
</dbReference>
<dbReference type="CDD" id="cd01583">
    <property type="entry name" value="IPMI"/>
    <property type="match status" value="1"/>
</dbReference>
<proteinExistence type="inferred from homology"/>
<evidence type="ECO:0000256" key="2">
    <source>
        <dbReference type="ARBA" id="ARBA00002695"/>
    </source>
</evidence>
<evidence type="ECO:0000256" key="8">
    <source>
        <dbReference type="ARBA" id="ARBA00023004"/>
    </source>
</evidence>
<evidence type="ECO:0000313" key="16">
    <source>
        <dbReference type="Proteomes" id="UP000198683"/>
    </source>
</evidence>
<dbReference type="InterPro" id="IPR004430">
    <property type="entry name" value="3-IsopropMal_deHydase_lsu"/>
</dbReference>
<dbReference type="Proteomes" id="UP000198683">
    <property type="component" value="Unassembled WGS sequence"/>
</dbReference>
<sequence length="472" mass="50662">MGSIAHKQEEIMGRTLAEKVWEQHVVRRAEGEPDLLYIDLHLIHEVTSPQAFDGLRLAGRKVRRPDLTIATEDHNVPTLLGPIADPVSKTQVETLRKNAAEFGLRLHPMGDAGQGVVHIIGPQFGLTQPGMTIVCGDSHTSTHGAFGGIAFGIGTSEVEHVLATQTLPAYRPKTMAIEVSGELPVGVTAKDLILAIIAKIGTGGGQGYIVEYRGEAVRKLSMEGRMTVCNMSIEAGARAGMIAPDETTFEYLKGRPHAPEGEAWDQAVEYWKSLRTDDDAVFDKVVEIDASTLTPYVTWGTNPGQGLPLGESVPSPESFDDPVARAAAERALEYMGLTAGTPLRDIEVDTVFVGSCTNGRIEDLRSAAEILRGRQVRTRTLIVPGSMLVKRQAEEEGLDEVFKAAGAEWRQAGCSMCLGMNPDTLQPGERSASTSNRNFEGRQGKGGRTHLVSPQVAAATAVTGRLTAPADL</sequence>
<dbReference type="Gene3D" id="3.30.499.10">
    <property type="entry name" value="Aconitase, domain 3"/>
    <property type="match status" value="2"/>
</dbReference>
<evidence type="ECO:0000256" key="7">
    <source>
        <dbReference type="ARBA" id="ARBA00022723"/>
    </source>
</evidence>
<dbReference type="NCBIfam" id="NF009116">
    <property type="entry name" value="PRK12466.1"/>
    <property type="match status" value="1"/>
</dbReference>
<dbReference type="NCBIfam" id="NF004016">
    <property type="entry name" value="PRK05478.1"/>
    <property type="match status" value="1"/>
</dbReference>
<comment type="catalytic activity">
    <reaction evidence="1 12">
        <text>(2R,3S)-3-isopropylmalate = (2S)-2-isopropylmalate</text>
        <dbReference type="Rhea" id="RHEA:32287"/>
        <dbReference type="ChEBI" id="CHEBI:1178"/>
        <dbReference type="ChEBI" id="CHEBI:35121"/>
        <dbReference type="EC" id="4.2.1.33"/>
    </reaction>
</comment>
<comment type="cofactor">
    <cofactor evidence="12">
        <name>[4Fe-4S] cluster</name>
        <dbReference type="ChEBI" id="CHEBI:49883"/>
    </cofactor>
    <text evidence="12">Binds 1 [4Fe-4S] cluster per subunit.</text>
</comment>
<dbReference type="NCBIfam" id="TIGR00170">
    <property type="entry name" value="leuC"/>
    <property type="match status" value="1"/>
</dbReference>
<dbReference type="Pfam" id="PF00330">
    <property type="entry name" value="Aconitase"/>
    <property type="match status" value="1"/>
</dbReference>
<keyword evidence="7 12" id="KW-0479">Metal-binding</keyword>
<dbReference type="InterPro" id="IPR015931">
    <property type="entry name" value="Acnase/IPM_dHydase_lsu_aba_1/3"/>
</dbReference>
<dbReference type="UniPathway" id="UPA00048">
    <property type="reaction ID" value="UER00071"/>
</dbReference>
<feature type="domain" description="Aconitase/3-isopropylmalate dehydratase large subunit alpha/beta/alpha" evidence="14">
    <location>
        <begin position="18"/>
        <end position="464"/>
    </location>
</feature>
<dbReference type="GO" id="GO:0009098">
    <property type="term" value="P:L-leucine biosynthetic process"/>
    <property type="evidence" value="ECO:0007669"/>
    <property type="project" value="UniProtKB-UniRule"/>
</dbReference>
<keyword evidence="10 12" id="KW-0456">Lyase</keyword>
<dbReference type="HAMAP" id="MF_01026">
    <property type="entry name" value="LeuC_type1"/>
    <property type="match status" value="1"/>
</dbReference>
<reference evidence="15 16" key="1">
    <citation type="submission" date="2016-10" db="EMBL/GenBank/DDBJ databases">
        <authorList>
            <person name="de Groot N.N."/>
        </authorList>
    </citation>
    <scope>NUCLEOTIDE SEQUENCE [LARGE SCALE GENOMIC DNA]</scope>
    <source>
        <strain evidence="15 16">CGMCC 4.5681</strain>
    </source>
</reference>
<dbReference type="GO" id="GO:0046872">
    <property type="term" value="F:metal ion binding"/>
    <property type="evidence" value="ECO:0007669"/>
    <property type="project" value="UniProtKB-KW"/>
</dbReference>
<feature type="binding site" evidence="12">
    <location>
        <position position="414"/>
    </location>
    <ligand>
        <name>[4Fe-4S] cluster</name>
        <dbReference type="ChEBI" id="CHEBI:49883"/>
    </ligand>
</feature>
<comment type="subunit">
    <text evidence="12">Heterodimer of LeuC and LeuD.</text>
</comment>
<dbReference type="STRING" id="683260.SAMN05421874_102529"/>
<feature type="region of interest" description="Disordered" evidence="13">
    <location>
        <begin position="423"/>
        <end position="454"/>
    </location>
</feature>
<gene>
    <name evidence="12" type="primary">leuC</name>
    <name evidence="15" type="ORF">SAMN05421874_102529</name>
</gene>
<evidence type="ECO:0000259" key="14">
    <source>
        <dbReference type="Pfam" id="PF00330"/>
    </source>
</evidence>
<keyword evidence="16" id="KW-1185">Reference proteome</keyword>
<comment type="function">
    <text evidence="2 12">Catalyzes the isomerization between 2-isopropylmalate and 3-isopropylmalate, via the formation of 2-isopropylmaleate.</text>
</comment>
<evidence type="ECO:0000313" key="15">
    <source>
        <dbReference type="EMBL" id="SDJ64286.1"/>
    </source>
</evidence>
<keyword evidence="5 12" id="KW-0004">4Fe-4S</keyword>
<dbReference type="InterPro" id="IPR036008">
    <property type="entry name" value="Aconitase_4Fe-4S_dom"/>
</dbReference>
<dbReference type="InterPro" id="IPR018136">
    <property type="entry name" value="Aconitase_4Fe-4S_BS"/>
</dbReference>
<evidence type="ECO:0000256" key="5">
    <source>
        <dbReference type="ARBA" id="ARBA00022485"/>
    </source>
</evidence>
<evidence type="ECO:0000256" key="10">
    <source>
        <dbReference type="ARBA" id="ARBA00023239"/>
    </source>
</evidence>
<keyword evidence="9 12" id="KW-0411">Iron-sulfur</keyword>
<keyword evidence="6 12" id="KW-0028">Amino-acid biosynthesis</keyword>
<keyword evidence="8 12" id="KW-0408">Iron</keyword>
<comment type="pathway">
    <text evidence="3 12">Amino-acid biosynthesis; L-leucine biosynthesis; L-leucine from 3-methyl-2-oxobutanoate: step 2/4.</text>
</comment>
<dbReference type="PANTHER" id="PTHR43822">
    <property type="entry name" value="HOMOACONITASE, MITOCHONDRIAL-RELATED"/>
    <property type="match status" value="1"/>
</dbReference>
<dbReference type="GO" id="GO:0051539">
    <property type="term" value="F:4 iron, 4 sulfur cluster binding"/>
    <property type="evidence" value="ECO:0007669"/>
    <property type="project" value="UniProtKB-KW"/>
</dbReference>
<dbReference type="UniPathway" id="UPA00946"/>
<dbReference type="PANTHER" id="PTHR43822:SF9">
    <property type="entry name" value="3-ISOPROPYLMALATE DEHYDRATASE"/>
    <property type="match status" value="1"/>
</dbReference>
<evidence type="ECO:0000256" key="6">
    <source>
        <dbReference type="ARBA" id="ARBA00022605"/>
    </source>
</evidence>
<evidence type="ECO:0000256" key="13">
    <source>
        <dbReference type="SAM" id="MobiDB-lite"/>
    </source>
</evidence>
<evidence type="ECO:0000256" key="3">
    <source>
        <dbReference type="ARBA" id="ARBA00004729"/>
    </source>
</evidence>
<feature type="binding site" evidence="12">
    <location>
        <position position="417"/>
    </location>
    <ligand>
        <name>[4Fe-4S] cluster</name>
        <dbReference type="ChEBI" id="CHEBI:49883"/>
    </ligand>
</feature>
<protein>
    <recommendedName>
        <fullName evidence="12">3-isopropylmalate dehydratase large subunit</fullName>
        <ecNumber evidence="12">4.2.1.33</ecNumber>
    </recommendedName>
    <alternativeName>
        <fullName evidence="12">Alpha-IPM isomerase</fullName>
        <shortName evidence="12">IPMI</shortName>
    </alternativeName>
    <alternativeName>
        <fullName evidence="12">Isopropylmalate isomerase</fullName>
    </alternativeName>
</protein>
<keyword evidence="11 12" id="KW-0100">Branched-chain amino acid biosynthesis</keyword>
<evidence type="ECO:0000256" key="11">
    <source>
        <dbReference type="ARBA" id="ARBA00023304"/>
    </source>
</evidence>
<accession>A0A1G8VDW5</accession>
<keyword evidence="4 12" id="KW-0432">Leucine biosynthesis</keyword>
<dbReference type="InterPro" id="IPR033941">
    <property type="entry name" value="IPMI_cat"/>
</dbReference>
<dbReference type="GO" id="GO:0003861">
    <property type="term" value="F:3-isopropylmalate dehydratase activity"/>
    <property type="evidence" value="ECO:0007669"/>
    <property type="project" value="UniProtKB-UniRule"/>
</dbReference>
<organism evidence="15 16">
    <name type="scientific">Nonomuraea maritima</name>
    <dbReference type="NCBI Taxonomy" id="683260"/>
    <lineage>
        <taxon>Bacteria</taxon>
        <taxon>Bacillati</taxon>
        <taxon>Actinomycetota</taxon>
        <taxon>Actinomycetes</taxon>
        <taxon>Streptosporangiales</taxon>
        <taxon>Streptosporangiaceae</taxon>
        <taxon>Nonomuraea</taxon>
    </lineage>
</organism>
<dbReference type="SUPFAM" id="SSF53732">
    <property type="entry name" value="Aconitase iron-sulfur domain"/>
    <property type="match status" value="1"/>
</dbReference>
<evidence type="ECO:0000256" key="4">
    <source>
        <dbReference type="ARBA" id="ARBA00022430"/>
    </source>
</evidence>
<dbReference type="EMBL" id="FNFB01000002">
    <property type="protein sequence ID" value="SDJ64286.1"/>
    <property type="molecule type" value="Genomic_DNA"/>
</dbReference>
<evidence type="ECO:0000256" key="9">
    <source>
        <dbReference type="ARBA" id="ARBA00023014"/>
    </source>
</evidence>